<dbReference type="AlphaFoldDB" id="A0A316HJP4"/>
<comment type="caution">
    <text evidence="2">The sequence shown here is derived from an EMBL/GenBank/DDBJ whole genome shotgun (WGS) entry which is preliminary data.</text>
</comment>
<organism evidence="2 3">
    <name type="scientific">Lentzea atacamensis</name>
    <dbReference type="NCBI Taxonomy" id="531938"/>
    <lineage>
        <taxon>Bacteria</taxon>
        <taxon>Bacillati</taxon>
        <taxon>Actinomycetota</taxon>
        <taxon>Actinomycetes</taxon>
        <taxon>Pseudonocardiales</taxon>
        <taxon>Pseudonocardiaceae</taxon>
        <taxon>Lentzea</taxon>
    </lineage>
</organism>
<feature type="transmembrane region" description="Helical" evidence="1">
    <location>
        <begin position="101"/>
        <end position="120"/>
    </location>
</feature>
<evidence type="ECO:0000313" key="3">
    <source>
        <dbReference type="Proteomes" id="UP000246005"/>
    </source>
</evidence>
<keyword evidence="1" id="KW-1133">Transmembrane helix</keyword>
<dbReference type="RefSeq" id="WP_109641346.1">
    <property type="nucleotide sequence ID" value="NZ_QGHB01000017.1"/>
</dbReference>
<feature type="transmembrane region" description="Helical" evidence="1">
    <location>
        <begin position="33"/>
        <end position="56"/>
    </location>
</feature>
<name>A0A316HJP4_9PSEU</name>
<sequence>MVTRIVLRVCAVVALPFGATIAAVKLGGWDVSLSLDFVVSGLIPGMVAFSIWCGGLTFTTDFVQRLRLAALGSILGMLAAKGIGYVVSLLVEESARADVQIGVYGVLEVLVAGFVLWAGAKNRWPSLDAA</sequence>
<accession>A0A316HJP4</accession>
<keyword evidence="1" id="KW-0472">Membrane</keyword>
<protein>
    <submittedName>
        <fullName evidence="2">Uncharacterized protein</fullName>
    </submittedName>
</protein>
<feature type="transmembrane region" description="Helical" evidence="1">
    <location>
        <begin position="68"/>
        <end position="89"/>
    </location>
</feature>
<evidence type="ECO:0000313" key="2">
    <source>
        <dbReference type="EMBL" id="PWK81437.1"/>
    </source>
</evidence>
<gene>
    <name evidence="2" type="ORF">C8D88_11759</name>
</gene>
<keyword evidence="1" id="KW-0812">Transmembrane</keyword>
<dbReference type="EMBL" id="QGHB01000017">
    <property type="protein sequence ID" value="PWK81437.1"/>
    <property type="molecule type" value="Genomic_DNA"/>
</dbReference>
<proteinExistence type="predicted"/>
<reference evidence="2 3" key="1">
    <citation type="submission" date="2018-05" db="EMBL/GenBank/DDBJ databases">
        <title>Genomic Encyclopedia of Type Strains, Phase IV (KMG-IV): sequencing the most valuable type-strain genomes for metagenomic binning, comparative biology and taxonomic classification.</title>
        <authorList>
            <person name="Goeker M."/>
        </authorList>
    </citation>
    <scope>NUCLEOTIDE SEQUENCE [LARGE SCALE GENOMIC DNA]</scope>
    <source>
        <strain evidence="2 3">DSM 45480</strain>
    </source>
</reference>
<dbReference type="Proteomes" id="UP000246005">
    <property type="component" value="Unassembled WGS sequence"/>
</dbReference>
<evidence type="ECO:0000256" key="1">
    <source>
        <dbReference type="SAM" id="Phobius"/>
    </source>
</evidence>